<dbReference type="AlphaFoldDB" id="W1I9Y0"/>
<feature type="non-terminal residue" evidence="1">
    <location>
        <position position="1"/>
    </location>
</feature>
<name>W1I9Y0_9HYPO</name>
<dbReference type="EMBL" id="CBMI010005071">
    <property type="protein sequence ID" value="CDL73407.1"/>
    <property type="molecule type" value="Genomic_DNA"/>
</dbReference>
<accession>W1I9Y0</accession>
<organism evidence="1">
    <name type="scientific">Fusarium clavum</name>
    <dbReference type="NCBI Taxonomy" id="2594811"/>
    <lineage>
        <taxon>Eukaryota</taxon>
        <taxon>Fungi</taxon>
        <taxon>Dikarya</taxon>
        <taxon>Ascomycota</taxon>
        <taxon>Pezizomycotina</taxon>
        <taxon>Sordariomycetes</taxon>
        <taxon>Hypocreomycetidae</taxon>
        <taxon>Hypocreales</taxon>
        <taxon>Nectriaceae</taxon>
        <taxon>Fusarium</taxon>
        <taxon>Fusarium incarnatum-equiseti species complex</taxon>
    </lineage>
</organism>
<dbReference type="EMBL" id="HG321333">
    <property type="protein sequence ID" value="CEF82669.1"/>
    <property type="molecule type" value="Genomic_DNA"/>
</dbReference>
<gene>
    <name evidence="1" type="ORF">BN850_0137950</name>
</gene>
<protein>
    <submittedName>
        <fullName evidence="1">Unclassified</fullName>
    </submittedName>
</protein>
<sequence length="149" mass="17998">LGTNRWWIKRRRRGSRPRTSMYLILLIFDRKLIQWLQDVHNPNKNRELLQTLSVHQDRHKQRHSHSINWDPLKTFWISLPRLNKIYIYIYMHGHCEERQVSYEQSPLAAGIWCCYACVSNRAIQLSHTHTHIYIYIYILCNDACSHGEL</sequence>
<reference evidence="1" key="1">
    <citation type="submission" date="2013-05" db="EMBL/GenBank/DDBJ databases">
        <title>Draft genome sequences of six wheat associated Fusarium spp. isolates.</title>
        <authorList>
            <person name="Moolhuijzen P.M."/>
            <person name="Manners J.M."/>
            <person name="Wilcox S."/>
            <person name="Bellgard M.I."/>
            <person name="Gardiner D.M."/>
        </authorList>
    </citation>
    <scope>NUCLEOTIDE SEQUENCE</scope>
    <source>
        <strain evidence="1">CS3069</strain>
    </source>
</reference>
<geneLocation type="mitochondrion" evidence="1"/>
<keyword evidence="1" id="KW-0496">Mitochondrion</keyword>
<evidence type="ECO:0000313" key="1">
    <source>
        <dbReference type="EMBL" id="CDL73407.1"/>
    </source>
</evidence>
<proteinExistence type="predicted"/>